<dbReference type="EMBL" id="FMWJ01000022">
    <property type="protein sequence ID" value="SCZ71136.1"/>
    <property type="molecule type" value="Genomic_DNA"/>
</dbReference>
<dbReference type="InterPro" id="IPR045738">
    <property type="entry name" value="DUF6088"/>
</dbReference>
<protein>
    <recommendedName>
        <fullName evidence="3">S-adenosylhomocysteine hydrolase</fullName>
    </recommendedName>
</protein>
<accession>A0A1G5RAX2</accession>
<reference evidence="2" key="1">
    <citation type="submission" date="2016-10" db="EMBL/GenBank/DDBJ databases">
        <authorList>
            <person name="Varghese N."/>
            <person name="Submissions S."/>
        </authorList>
    </citation>
    <scope>NUCLEOTIDE SEQUENCE [LARGE SCALE GENOMIC DNA]</scope>
    <source>
        <strain evidence="2">ATCC 29999</strain>
    </source>
</reference>
<dbReference type="AlphaFoldDB" id="A0A1G5RAX2"/>
<dbReference type="Pfam" id="PF19570">
    <property type="entry name" value="DUF6088"/>
    <property type="match status" value="1"/>
</dbReference>
<organism evidence="1 2">
    <name type="scientific">Photorhabdus luminescens</name>
    <name type="common">Xenorhabdus luminescens</name>
    <dbReference type="NCBI Taxonomy" id="29488"/>
    <lineage>
        <taxon>Bacteria</taxon>
        <taxon>Pseudomonadati</taxon>
        <taxon>Pseudomonadota</taxon>
        <taxon>Gammaproteobacteria</taxon>
        <taxon>Enterobacterales</taxon>
        <taxon>Morganellaceae</taxon>
        <taxon>Photorhabdus</taxon>
    </lineage>
</organism>
<evidence type="ECO:0000313" key="1">
    <source>
        <dbReference type="EMBL" id="SCZ71136.1"/>
    </source>
</evidence>
<dbReference type="RefSeq" id="WP_049582884.1">
    <property type="nucleotide sequence ID" value="NZ_CAWQXX010000020.1"/>
</dbReference>
<dbReference type="OrthoDB" id="573467at2"/>
<dbReference type="GeneID" id="45655872"/>
<sequence>MIIKERIQARLKRSKRYVFIRDDFKDIAGYDQVGKILRSLVKEGQLLKVGYGVYTKARKNSITGKIMPASPGGSDAVILEALERLKVKYRLDGASAAYIGGKSTQIPAYTQVKTTPRFKRVLSVGHSRLF</sequence>
<evidence type="ECO:0008006" key="3">
    <source>
        <dbReference type="Google" id="ProtNLM"/>
    </source>
</evidence>
<proteinExistence type="predicted"/>
<evidence type="ECO:0000313" key="2">
    <source>
        <dbReference type="Proteomes" id="UP000183223"/>
    </source>
</evidence>
<gene>
    <name evidence="1" type="ORF">SAMN02982990_03665</name>
</gene>
<dbReference type="STRING" id="29488.KS18_10965"/>
<keyword evidence="2" id="KW-1185">Reference proteome</keyword>
<dbReference type="Proteomes" id="UP000183223">
    <property type="component" value="Unassembled WGS sequence"/>
</dbReference>
<name>A0A1G5RAX2_PHOLU</name>